<dbReference type="PANTHER" id="PTHR13219:SF6">
    <property type="entry name" value="TRANSMEMBRANE PROTEIN 94"/>
    <property type="match status" value="1"/>
</dbReference>
<proteinExistence type="predicted"/>
<organism evidence="1 2">
    <name type="scientific">Anopheles maculatus</name>
    <dbReference type="NCBI Taxonomy" id="74869"/>
    <lineage>
        <taxon>Eukaryota</taxon>
        <taxon>Metazoa</taxon>
        <taxon>Ecdysozoa</taxon>
        <taxon>Arthropoda</taxon>
        <taxon>Hexapoda</taxon>
        <taxon>Insecta</taxon>
        <taxon>Pterygota</taxon>
        <taxon>Neoptera</taxon>
        <taxon>Endopterygota</taxon>
        <taxon>Diptera</taxon>
        <taxon>Nematocera</taxon>
        <taxon>Culicoidea</taxon>
        <taxon>Culicidae</taxon>
        <taxon>Anophelinae</taxon>
        <taxon>Anopheles</taxon>
        <taxon>Anopheles maculatus group</taxon>
    </lineage>
</organism>
<dbReference type="Proteomes" id="UP000075901">
    <property type="component" value="Unassembled WGS sequence"/>
</dbReference>
<accession>A0A182SP89</accession>
<keyword evidence="2" id="KW-1185">Reference proteome</keyword>
<dbReference type="PANTHER" id="PTHR13219">
    <property type="entry name" value="TRANSMEMBRANE PROTEIN 94"/>
    <property type="match status" value="1"/>
</dbReference>
<sequence length="137" mass="15255">SQKEPLGAIAEVLDLTHDQHSPFKLEFDDHDFKNHLTSLKPLGIAILVNTCCPLTQAHYAKFCGHVTAAAMLDKDLVPVTNRYAIVESSLNCFMHGYVLDIPTSSFLVFLSLIYSHTVIVSPSSRPLNLRQHNVLKI</sequence>
<dbReference type="VEuPathDB" id="VectorBase:AMAM010699"/>
<evidence type="ECO:0000313" key="2">
    <source>
        <dbReference type="Proteomes" id="UP000075901"/>
    </source>
</evidence>
<dbReference type="InterPro" id="IPR039720">
    <property type="entry name" value="TMEM94"/>
</dbReference>
<dbReference type="EnsemblMetazoa" id="AMAM010699-RA">
    <property type="protein sequence ID" value="AMAM010699-PA"/>
    <property type="gene ID" value="AMAM010699"/>
</dbReference>
<evidence type="ECO:0000313" key="1">
    <source>
        <dbReference type="EnsemblMetazoa" id="AMAM010699-PA"/>
    </source>
</evidence>
<dbReference type="AlphaFoldDB" id="A0A182SP89"/>
<name>A0A182SP89_9DIPT</name>
<protein>
    <submittedName>
        <fullName evidence="1">Uncharacterized protein</fullName>
    </submittedName>
</protein>
<reference evidence="1" key="2">
    <citation type="submission" date="2020-05" db="UniProtKB">
        <authorList>
            <consortium name="EnsemblMetazoa"/>
        </authorList>
    </citation>
    <scope>IDENTIFICATION</scope>
    <source>
        <strain evidence="1">maculatus3</strain>
    </source>
</reference>
<reference evidence="2" key="1">
    <citation type="submission" date="2013-09" db="EMBL/GenBank/DDBJ databases">
        <title>The Genome Sequence of Anopheles maculatus species B.</title>
        <authorList>
            <consortium name="The Broad Institute Genomics Platform"/>
            <person name="Neafsey D.E."/>
            <person name="Besansky N."/>
            <person name="Howell P."/>
            <person name="Walton C."/>
            <person name="Young S.K."/>
            <person name="Zeng Q."/>
            <person name="Gargeya S."/>
            <person name="Fitzgerald M."/>
            <person name="Haas B."/>
            <person name="Abouelleil A."/>
            <person name="Allen A.W."/>
            <person name="Alvarado L."/>
            <person name="Arachchi H.M."/>
            <person name="Berlin A.M."/>
            <person name="Chapman S.B."/>
            <person name="Gainer-Dewar J."/>
            <person name="Goldberg J."/>
            <person name="Griggs A."/>
            <person name="Gujja S."/>
            <person name="Hansen M."/>
            <person name="Howarth C."/>
            <person name="Imamovic A."/>
            <person name="Ireland A."/>
            <person name="Larimer J."/>
            <person name="McCowan C."/>
            <person name="Murphy C."/>
            <person name="Pearson M."/>
            <person name="Poon T.W."/>
            <person name="Priest M."/>
            <person name="Roberts A."/>
            <person name="Saif S."/>
            <person name="Shea T."/>
            <person name="Sisk P."/>
            <person name="Sykes S."/>
            <person name="Wortman J."/>
            <person name="Nusbaum C."/>
            <person name="Birren B."/>
        </authorList>
    </citation>
    <scope>NUCLEOTIDE SEQUENCE [LARGE SCALE GENOMIC DNA]</scope>
    <source>
        <strain evidence="2">maculatus3</strain>
    </source>
</reference>